<proteinExistence type="predicted"/>
<sequence>MWDDDDLGTALRAELARQTPPTARGGLDDAVARGRRRRRRHRFGAALATMTAVAGVASVAVGVGALPSGGQDVGASGTSATGTSSTEAPWPRADLPTRPPHTTWTPAPTARPPAGWPTGPAPRCEVPDPTGRDLDSVRGDLADLQGRVRGLVAEVMGVSLDSRVTGMSVPRPSNSSGIVADVPSVDLLIERRRPATGSNTGTGFDYTVHVADTGGVGSLVLTFGRFTGDPLTAADEQAYDLGNCRPPKRHVLADGTVLQIYDVAPSDPFASLDQTLRIYLPDGRLHSVSVRNFSGWDFATNRQDPARPHRVGPGRPTLPLTEAQLAELGLALVG</sequence>
<feature type="region of interest" description="Disordered" evidence="1">
    <location>
        <begin position="68"/>
        <end position="122"/>
    </location>
</feature>
<accession>A0ABP3DWP5</accession>
<evidence type="ECO:0000256" key="1">
    <source>
        <dbReference type="SAM" id="MobiDB-lite"/>
    </source>
</evidence>
<evidence type="ECO:0000313" key="3">
    <source>
        <dbReference type="EMBL" id="GAA0244123.1"/>
    </source>
</evidence>
<name>A0ABP3DWP5_9PSEU</name>
<comment type="caution">
    <text evidence="3">The sequence shown here is derived from an EMBL/GenBank/DDBJ whole genome shotgun (WGS) entry which is preliminary data.</text>
</comment>
<organism evidence="3 4">
    <name type="scientific">Saccharothrix mutabilis subsp. mutabilis</name>
    <dbReference type="NCBI Taxonomy" id="66855"/>
    <lineage>
        <taxon>Bacteria</taxon>
        <taxon>Bacillati</taxon>
        <taxon>Actinomycetota</taxon>
        <taxon>Actinomycetes</taxon>
        <taxon>Pseudonocardiales</taxon>
        <taxon>Pseudonocardiaceae</taxon>
        <taxon>Saccharothrix</taxon>
    </lineage>
</organism>
<protein>
    <submittedName>
        <fullName evidence="3">Uncharacterized protein</fullName>
    </submittedName>
</protein>
<evidence type="ECO:0000256" key="2">
    <source>
        <dbReference type="SAM" id="Phobius"/>
    </source>
</evidence>
<dbReference type="EMBL" id="BAAABU010000012">
    <property type="protein sequence ID" value="GAA0244123.1"/>
    <property type="molecule type" value="Genomic_DNA"/>
</dbReference>
<keyword evidence="4" id="KW-1185">Reference proteome</keyword>
<dbReference type="Proteomes" id="UP001500416">
    <property type="component" value="Unassembled WGS sequence"/>
</dbReference>
<evidence type="ECO:0000313" key="4">
    <source>
        <dbReference type="Proteomes" id="UP001500416"/>
    </source>
</evidence>
<keyword evidence="2" id="KW-0472">Membrane</keyword>
<feature type="compositionally biased region" description="Low complexity" evidence="1">
    <location>
        <begin position="68"/>
        <end position="86"/>
    </location>
</feature>
<keyword evidence="2" id="KW-0812">Transmembrane</keyword>
<dbReference type="RefSeq" id="WP_343936230.1">
    <property type="nucleotide sequence ID" value="NZ_BAAABU010000012.1"/>
</dbReference>
<feature type="region of interest" description="Disordered" evidence="1">
    <location>
        <begin position="1"/>
        <end position="28"/>
    </location>
</feature>
<gene>
    <name evidence="3" type="ORF">GCM10010492_49220</name>
</gene>
<reference evidence="4" key="1">
    <citation type="journal article" date="2019" name="Int. J. Syst. Evol. Microbiol.">
        <title>The Global Catalogue of Microorganisms (GCM) 10K type strain sequencing project: providing services to taxonomists for standard genome sequencing and annotation.</title>
        <authorList>
            <consortium name="The Broad Institute Genomics Platform"/>
            <consortium name="The Broad Institute Genome Sequencing Center for Infectious Disease"/>
            <person name="Wu L."/>
            <person name="Ma J."/>
        </authorList>
    </citation>
    <scope>NUCLEOTIDE SEQUENCE [LARGE SCALE GENOMIC DNA]</scope>
    <source>
        <strain evidence="4">JCM 3380</strain>
    </source>
</reference>
<keyword evidence="2" id="KW-1133">Transmembrane helix</keyword>
<feature type="transmembrane region" description="Helical" evidence="2">
    <location>
        <begin position="43"/>
        <end position="66"/>
    </location>
</feature>